<dbReference type="GO" id="GO:0005737">
    <property type="term" value="C:cytoplasm"/>
    <property type="evidence" value="ECO:0007669"/>
    <property type="project" value="UniProtKB-ARBA"/>
</dbReference>
<evidence type="ECO:0000259" key="3">
    <source>
        <dbReference type="PROSITE" id="PS51532"/>
    </source>
</evidence>
<dbReference type="CDD" id="cd02947">
    <property type="entry name" value="TRX_family"/>
    <property type="match status" value="1"/>
</dbReference>
<dbReference type="InterPro" id="IPR008979">
    <property type="entry name" value="Galactose-bd-like_sf"/>
</dbReference>
<dbReference type="PRINTS" id="PR00421">
    <property type="entry name" value="THIOREDOXIN"/>
</dbReference>
<keyword evidence="1" id="KW-1015">Disulfide bond</keyword>
<evidence type="ECO:0000259" key="2">
    <source>
        <dbReference type="PROSITE" id="PS51352"/>
    </source>
</evidence>
<dbReference type="Pfam" id="PF06201">
    <property type="entry name" value="PITH"/>
    <property type="match status" value="1"/>
</dbReference>
<evidence type="ECO:0000256" key="1">
    <source>
        <dbReference type="ARBA" id="ARBA00023157"/>
    </source>
</evidence>
<dbReference type="CTD" id="38646"/>
<dbReference type="Gene3D" id="3.40.30.10">
    <property type="entry name" value="Glutaredoxin"/>
    <property type="match status" value="1"/>
</dbReference>
<evidence type="ECO:0000313" key="5">
    <source>
        <dbReference type="RefSeq" id="XP_015603879.1"/>
    </source>
</evidence>
<dbReference type="Gene3D" id="2.60.120.470">
    <property type="entry name" value="PITH domain"/>
    <property type="match status" value="1"/>
</dbReference>
<dbReference type="InterPro" id="IPR017937">
    <property type="entry name" value="Thioredoxin_CS"/>
</dbReference>
<dbReference type="Proteomes" id="UP000694920">
    <property type="component" value="Unplaced"/>
</dbReference>
<accession>A0AAJ7FQX9</accession>
<reference evidence="5" key="1">
    <citation type="submission" date="2025-08" db="UniProtKB">
        <authorList>
            <consortium name="RefSeq"/>
        </authorList>
    </citation>
    <scope>IDENTIFICATION</scope>
</reference>
<organism evidence="4 5">
    <name type="scientific">Cephus cinctus</name>
    <name type="common">Wheat stem sawfly</name>
    <dbReference type="NCBI Taxonomy" id="211228"/>
    <lineage>
        <taxon>Eukaryota</taxon>
        <taxon>Metazoa</taxon>
        <taxon>Ecdysozoa</taxon>
        <taxon>Arthropoda</taxon>
        <taxon>Hexapoda</taxon>
        <taxon>Insecta</taxon>
        <taxon>Pterygota</taxon>
        <taxon>Neoptera</taxon>
        <taxon>Endopterygota</taxon>
        <taxon>Hymenoptera</taxon>
        <taxon>Cephoidea</taxon>
        <taxon>Cephidae</taxon>
        <taxon>Cephus</taxon>
    </lineage>
</organism>
<dbReference type="PROSITE" id="PS51352">
    <property type="entry name" value="THIOREDOXIN_2"/>
    <property type="match status" value="1"/>
</dbReference>
<dbReference type="PANTHER" id="PTHR46115">
    <property type="entry name" value="THIOREDOXIN-LIKE PROTEIN 1"/>
    <property type="match status" value="1"/>
</dbReference>
<dbReference type="InterPro" id="IPR037047">
    <property type="entry name" value="PITH_dom_sf"/>
</dbReference>
<feature type="domain" description="PITH" evidence="3">
    <location>
        <begin position="114"/>
        <end position="283"/>
    </location>
</feature>
<dbReference type="KEGG" id="ccin:107271872"/>
<dbReference type="AlphaFoldDB" id="A0AAJ7FQX9"/>
<evidence type="ECO:0000313" key="4">
    <source>
        <dbReference type="Proteomes" id="UP000694920"/>
    </source>
</evidence>
<dbReference type="SUPFAM" id="SSF49785">
    <property type="entry name" value="Galactose-binding domain-like"/>
    <property type="match status" value="1"/>
</dbReference>
<dbReference type="InterPro" id="IPR010400">
    <property type="entry name" value="PITH_dom"/>
</dbReference>
<dbReference type="Pfam" id="PF00085">
    <property type="entry name" value="Thioredoxin"/>
    <property type="match status" value="1"/>
</dbReference>
<keyword evidence="4" id="KW-1185">Reference proteome</keyword>
<dbReference type="InterPro" id="IPR013766">
    <property type="entry name" value="Thioredoxin_domain"/>
</dbReference>
<protein>
    <submittedName>
        <fullName evidence="5">Thioredoxin-like protein 1</fullName>
    </submittedName>
</protein>
<proteinExistence type="predicted"/>
<dbReference type="PROSITE" id="PS00194">
    <property type="entry name" value="THIOREDOXIN_1"/>
    <property type="match status" value="1"/>
</dbReference>
<name>A0AAJ7FQX9_CEPCN</name>
<gene>
    <name evidence="5" type="primary">LOC107271872</name>
</gene>
<dbReference type="GeneID" id="107271872"/>
<dbReference type="InterPro" id="IPR036249">
    <property type="entry name" value="Thioredoxin-like_sf"/>
</dbReference>
<dbReference type="PROSITE" id="PS51532">
    <property type="entry name" value="PITH"/>
    <property type="match status" value="1"/>
</dbReference>
<dbReference type="RefSeq" id="XP_015603879.1">
    <property type="nucleotide sequence ID" value="XM_015748393.1"/>
</dbReference>
<dbReference type="SUPFAM" id="SSF52833">
    <property type="entry name" value="Thioredoxin-like"/>
    <property type="match status" value="1"/>
</dbReference>
<sequence>MGAVRVINDDGQFHGEMSNAGTKLVVVDFTATWCGPCQRIAPVFEQLSVKYPNAVFLKVDVDKCAETAAGQGVSAMPTFIFYRNRTRLGLCQGADPSGLESKIQHFYGTGDADENEGPVAGHMDLSTFIMKAQCECLNESDEHFFAHCLTSEDGYLESDCDEQLIMSITFMQAVKVHSLKIKAPVDKGPKTLKLFINQPRTIDFDMAGSNTSIQDITVSRKDLEEGNPIPLRYVKFQNVQNLQIFVKDNQSNSETTRIDHLTIIGSPISTTNMGEFKRVVGKKGESH</sequence>
<feature type="domain" description="Thioredoxin" evidence="2">
    <location>
        <begin position="1"/>
        <end position="124"/>
    </location>
</feature>
<dbReference type="FunFam" id="3.40.30.10:FF:000245">
    <property type="entry name" value="Thioredoxin"/>
    <property type="match status" value="1"/>
</dbReference>